<organism evidence="1 2">
    <name type="scientific">Vibrio algicola</name>
    <dbReference type="NCBI Taxonomy" id="2662262"/>
    <lineage>
        <taxon>Bacteria</taxon>
        <taxon>Pseudomonadati</taxon>
        <taxon>Pseudomonadota</taxon>
        <taxon>Gammaproteobacteria</taxon>
        <taxon>Vibrionales</taxon>
        <taxon>Vibrionaceae</taxon>
        <taxon>Vibrio</taxon>
    </lineage>
</organism>
<reference evidence="1 2" key="1">
    <citation type="submission" date="2019-10" db="EMBL/GenBank/DDBJ databases">
        <title>Vibrio sp. nov., isolated from Coralline algae surface.</title>
        <authorList>
            <person name="Geng Y."/>
            <person name="Zhang X."/>
        </authorList>
    </citation>
    <scope>NUCLEOTIDE SEQUENCE [LARGE SCALE GENOMIC DNA]</scope>
    <source>
        <strain evidence="1 2">SM1977</strain>
    </source>
</reference>
<dbReference type="AlphaFoldDB" id="A0A5Q0TEH4"/>
<evidence type="ECO:0000313" key="1">
    <source>
        <dbReference type="EMBL" id="QGA65532.1"/>
    </source>
</evidence>
<gene>
    <name evidence="1" type="ORF">GFB47_08985</name>
</gene>
<dbReference type="PROSITE" id="PS51257">
    <property type="entry name" value="PROKAR_LIPOPROTEIN"/>
    <property type="match status" value="1"/>
</dbReference>
<sequence length="306" mass="34109">MNIKLIISMIPIMTILGCSSPQVIEPQPFSSENSYAYNIANQTALTKPYSFGIKTYDSPLKDFTLEEKEAANQVFNKKSNAGSMLSLSLITALSGNPMLALGGAGTSGLLAMTNSQHIASKPTWIISVKKSDFGSKLEAQKFIINNIKTATINELEKYGEVKQEQAFKNHPNWETFVVKIDGQWIRSGLNIQSESVSTDLLTERKVLRDGKMVDAYTYGYGAEISNLNTTLVTVPLPILIARKMGEEQDFDQIINSITTKLPKGFYLYYIPFPTVKQGDQYYINTLNPLPTIYTQGKKYEFLKPTP</sequence>
<proteinExistence type="predicted"/>
<dbReference type="EMBL" id="CP045699">
    <property type="protein sequence ID" value="QGA65532.1"/>
    <property type="molecule type" value="Genomic_DNA"/>
</dbReference>
<dbReference type="RefSeq" id="WP_153447680.1">
    <property type="nucleotide sequence ID" value="NZ_CP045699.1"/>
</dbReference>
<evidence type="ECO:0000313" key="2">
    <source>
        <dbReference type="Proteomes" id="UP000348942"/>
    </source>
</evidence>
<dbReference type="Proteomes" id="UP000348942">
    <property type="component" value="Chromosome 1"/>
</dbReference>
<keyword evidence="2" id="KW-1185">Reference proteome</keyword>
<evidence type="ECO:0008006" key="3">
    <source>
        <dbReference type="Google" id="ProtNLM"/>
    </source>
</evidence>
<name>A0A5Q0TEH4_9VIBR</name>
<accession>A0A5Q0TEH4</accession>
<protein>
    <recommendedName>
        <fullName evidence="3">Lipoprotein</fullName>
    </recommendedName>
</protein>